<evidence type="ECO:0000256" key="18">
    <source>
        <dbReference type="PIRSR" id="PIRSR600829-4"/>
    </source>
</evidence>
<evidence type="ECO:0000313" key="20">
    <source>
        <dbReference type="EMBL" id="GGE65978.1"/>
    </source>
</evidence>
<comment type="caution">
    <text evidence="21">The sequence shown here is derived from an EMBL/GenBank/DDBJ whole genome shotgun (WGS) entry which is preliminary data.</text>
</comment>
<evidence type="ECO:0000256" key="17">
    <source>
        <dbReference type="PIRSR" id="PIRSR600829-3"/>
    </source>
</evidence>
<dbReference type="CDD" id="cd14265">
    <property type="entry name" value="UDPK_IM_like"/>
    <property type="match status" value="1"/>
</dbReference>
<dbReference type="Proteomes" id="UP000295684">
    <property type="component" value="Unassembled WGS sequence"/>
</dbReference>
<keyword evidence="3" id="KW-1003">Cell membrane</keyword>
<protein>
    <submittedName>
        <fullName evidence="20 21">Diacylglycerol kinase</fullName>
    </submittedName>
</protein>
<evidence type="ECO:0000256" key="19">
    <source>
        <dbReference type="SAM" id="Phobius"/>
    </source>
</evidence>
<feature type="binding site" evidence="16">
    <location>
        <position position="71"/>
    </location>
    <ligand>
        <name>substrate</name>
    </ligand>
</feature>
<reference evidence="20" key="4">
    <citation type="submission" date="2024-05" db="EMBL/GenBank/DDBJ databases">
        <authorList>
            <person name="Sun Q."/>
            <person name="Zhou Y."/>
        </authorList>
    </citation>
    <scope>NUCLEOTIDE SEQUENCE</scope>
    <source>
        <strain evidence="20">CGMCC 1.15644</strain>
    </source>
</reference>
<keyword evidence="10 19" id="KW-1133">Transmembrane helix</keyword>
<keyword evidence="6 19" id="KW-0812">Transmembrane</keyword>
<dbReference type="PANTHER" id="PTHR34299">
    <property type="entry name" value="DIACYLGLYCEROL KINASE"/>
    <property type="match status" value="1"/>
</dbReference>
<dbReference type="GO" id="GO:0046872">
    <property type="term" value="F:metal ion binding"/>
    <property type="evidence" value="ECO:0007669"/>
    <property type="project" value="UniProtKB-KW"/>
</dbReference>
<evidence type="ECO:0000256" key="4">
    <source>
        <dbReference type="ARBA" id="ARBA00022516"/>
    </source>
</evidence>
<keyword evidence="8 21" id="KW-0418">Kinase</keyword>
<dbReference type="Gene3D" id="1.10.287.3610">
    <property type="match status" value="1"/>
</dbReference>
<comment type="cofactor">
    <cofactor evidence="18">
        <name>Mg(2+)</name>
        <dbReference type="ChEBI" id="CHEBI:18420"/>
    </cofactor>
    <text evidence="18">Mn(2+), Zn(2+), Cd(2+) and Co(2+) support activity to lesser extents.</text>
</comment>
<keyword evidence="13" id="KW-0594">Phospholipid biosynthesis</keyword>
<feature type="active site" description="Proton acceptor" evidence="15">
    <location>
        <position position="71"/>
    </location>
</feature>
<evidence type="ECO:0000256" key="8">
    <source>
        <dbReference type="ARBA" id="ARBA00022777"/>
    </source>
</evidence>
<dbReference type="GO" id="GO:0005524">
    <property type="term" value="F:ATP binding"/>
    <property type="evidence" value="ECO:0007669"/>
    <property type="project" value="UniProtKB-KW"/>
</dbReference>
<dbReference type="OrthoDB" id="1493837at2"/>
<feature type="binding site" evidence="17">
    <location>
        <position position="18"/>
    </location>
    <ligand>
        <name>ATP</name>
        <dbReference type="ChEBI" id="CHEBI:30616"/>
    </ligand>
</feature>
<proteinExistence type="inferred from homology"/>
<keyword evidence="4" id="KW-0444">Lipid biosynthesis</keyword>
<organism evidence="21 22">
    <name type="scientific">Pedobacter psychrotolerans</name>
    <dbReference type="NCBI Taxonomy" id="1843235"/>
    <lineage>
        <taxon>Bacteria</taxon>
        <taxon>Pseudomonadati</taxon>
        <taxon>Bacteroidota</taxon>
        <taxon>Sphingobacteriia</taxon>
        <taxon>Sphingobacteriales</taxon>
        <taxon>Sphingobacteriaceae</taxon>
        <taxon>Pedobacter</taxon>
    </lineage>
</organism>
<evidence type="ECO:0000256" key="14">
    <source>
        <dbReference type="ARBA" id="ARBA00023264"/>
    </source>
</evidence>
<keyword evidence="9 17" id="KW-0067">ATP-binding</keyword>
<feature type="transmembrane region" description="Helical" evidence="19">
    <location>
        <begin position="98"/>
        <end position="119"/>
    </location>
</feature>
<evidence type="ECO:0000256" key="3">
    <source>
        <dbReference type="ARBA" id="ARBA00022475"/>
    </source>
</evidence>
<name>A0A4R2H8P2_9SPHI</name>
<keyword evidence="23" id="KW-1185">Reference proteome</keyword>
<evidence type="ECO:0000313" key="23">
    <source>
        <dbReference type="Proteomes" id="UP000622648"/>
    </source>
</evidence>
<feature type="transmembrane region" description="Helical" evidence="19">
    <location>
        <begin position="33"/>
        <end position="51"/>
    </location>
</feature>
<feature type="binding site" evidence="17">
    <location>
        <begin position="96"/>
        <end position="97"/>
    </location>
    <ligand>
        <name>ATP</name>
        <dbReference type="ChEBI" id="CHEBI:30616"/>
    </ligand>
</feature>
<dbReference type="GO" id="GO:0008654">
    <property type="term" value="P:phospholipid biosynthetic process"/>
    <property type="evidence" value="ECO:0007669"/>
    <property type="project" value="UniProtKB-KW"/>
</dbReference>
<evidence type="ECO:0000256" key="11">
    <source>
        <dbReference type="ARBA" id="ARBA00023098"/>
    </source>
</evidence>
<keyword evidence="14" id="KW-1208">Phospholipid metabolism</keyword>
<feature type="transmembrane region" description="Helical" evidence="19">
    <location>
        <begin position="57"/>
        <end position="77"/>
    </location>
</feature>
<evidence type="ECO:0000256" key="9">
    <source>
        <dbReference type="ARBA" id="ARBA00022840"/>
    </source>
</evidence>
<evidence type="ECO:0000256" key="16">
    <source>
        <dbReference type="PIRSR" id="PIRSR600829-2"/>
    </source>
</evidence>
<keyword evidence="7 17" id="KW-0547">Nucleotide-binding</keyword>
<dbReference type="PANTHER" id="PTHR34299:SF1">
    <property type="entry name" value="DIACYLGLYCEROL KINASE"/>
    <property type="match status" value="1"/>
</dbReference>
<dbReference type="EMBL" id="BMJO01000006">
    <property type="protein sequence ID" value="GGE65978.1"/>
    <property type="molecule type" value="Genomic_DNA"/>
</dbReference>
<evidence type="ECO:0000256" key="12">
    <source>
        <dbReference type="ARBA" id="ARBA00023136"/>
    </source>
</evidence>
<evidence type="ECO:0000256" key="6">
    <source>
        <dbReference type="ARBA" id="ARBA00022692"/>
    </source>
</evidence>
<evidence type="ECO:0000256" key="2">
    <source>
        <dbReference type="ARBA" id="ARBA00005967"/>
    </source>
</evidence>
<dbReference type="InterPro" id="IPR033717">
    <property type="entry name" value="UDPK"/>
</dbReference>
<feature type="binding site" evidence="18">
    <location>
        <position position="78"/>
    </location>
    <ligand>
        <name>a divalent metal cation</name>
        <dbReference type="ChEBI" id="CHEBI:60240"/>
    </ligand>
</feature>
<dbReference type="InterPro" id="IPR000829">
    <property type="entry name" value="DAGK"/>
</dbReference>
<dbReference type="EMBL" id="SLWO01000006">
    <property type="protein sequence ID" value="TCO22631.1"/>
    <property type="molecule type" value="Genomic_DNA"/>
</dbReference>
<evidence type="ECO:0000256" key="15">
    <source>
        <dbReference type="PIRSR" id="PIRSR600829-1"/>
    </source>
</evidence>
<evidence type="ECO:0000256" key="10">
    <source>
        <dbReference type="ARBA" id="ARBA00022989"/>
    </source>
</evidence>
<sequence>MDGKNKFSIIERLRSFKYAINGLRLFLMNDHNGRVHFCAAIIAIGLSWLLHISALEWVTILLMIGAVIVTEMINASIEKLADVVSPEYHPKIKIVKDVAAGAVLVTAFLAVIIGAIIFIPKLLSCFS</sequence>
<reference evidence="21 22" key="3">
    <citation type="submission" date="2019-03" db="EMBL/GenBank/DDBJ databases">
        <title>Genomic Encyclopedia of Type Strains, Phase IV (KMG-IV): sequencing the most valuable type-strain genomes for metagenomic binning, comparative biology and taxonomic classification.</title>
        <authorList>
            <person name="Goeker M."/>
        </authorList>
    </citation>
    <scope>NUCLEOTIDE SEQUENCE [LARGE SCALE GENOMIC DNA]</scope>
    <source>
        <strain evidence="21 22">DSM 103236</strain>
    </source>
</reference>
<dbReference type="GO" id="GO:0016301">
    <property type="term" value="F:kinase activity"/>
    <property type="evidence" value="ECO:0007669"/>
    <property type="project" value="UniProtKB-KW"/>
</dbReference>
<feature type="binding site" evidence="17">
    <location>
        <position position="78"/>
    </location>
    <ligand>
        <name>ATP</name>
        <dbReference type="ChEBI" id="CHEBI:30616"/>
    </ligand>
</feature>
<reference evidence="20" key="1">
    <citation type="journal article" date="2014" name="Int. J. Syst. Evol. Microbiol.">
        <title>Complete genome of a new Firmicutes species belonging to the dominant human colonic microbiota ('Ruminococcus bicirculans') reveals two chromosomes and a selective capacity to utilize plant glucans.</title>
        <authorList>
            <consortium name="NISC Comparative Sequencing Program"/>
            <person name="Wegmann U."/>
            <person name="Louis P."/>
            <person name="Goesmann A."/>
            <person name="Henrissat B."/>
            <person name="Duncan S.H."/>
            <person name="Flint H.J."/>
        </authorList>
    </citation>
    <scope>NUCLEOTIDE SEQUENCE</scope>
    <source>
        <strain evidence="20">CGMCC 1.15644</strain>
    </source>
</reference>
<evidence type="ECO:0000256" key="7">
    <source>
        <dbReference type="ARBA" id="ARBA00022741"/>
    </source>
</evidence>
<dbReference type="AlphaFoldDB" id="A0A4R2H8P2"/>
<accession>A0A4R2H8P2</accession>
<evidence type="ECO:0000313" key="21">
    <source>
        <dbReference type="EMBL" id="TCO22631.1"/>
    </source>
</evidence>
<evidence type="ECO:0000313" key="22">
    <source>
        <dbReference type="Proteomes" id="UP000295684"/>
    </source>
</evidence>
<dbReference type="RefSeq" id="WP_132534622.1">
    <property type="nucleotide sequence ID" value="NZ_BMJO01000006.1"/>
</dbReference>
<dbReference type="Pfam" id="PF01219">
    <property type="entry name" value="DAGK_prokar"/>
    <property type="match status" value="1"/>
</dbReference>
<keyword evidence="18" id="KW-0479">Metal-binding</keyword>
<dbReference type="InterPro" id="IPR036945">
    <property type="entry name" value="DAGK_sf"/>
</dbReference>
<evidence type="ECO:0000256" key="5">
    <source>
        <dbReference type="ARBA" id="ARBA00022679"/>
    </source>
</evidence>
<dbReference type="Proteomes" id="UP000622648">
    <property type="component" value="Unassembled WGS sequence"/>
</dbReference>
<keyword evidence="11" id="KW-0443">Lipid metabolism</keyword>
<comment type="similarity">
    <text evidence="2">Belongs to the bacterial diacylglycerol kinase family.</text>
</comment>
<keyword evidence="5" id="KW-0808">Transferase</keyword>
<keyword evidence="18" id="KW-0460">Magnesium</keyword>
<keyword evidence="12 19" id="KW-0472">Membrane</keyword>
<evidence type="ECO:0000256" key="1">
    <source>
        <dbReference type="ARBA" id="ARBA00004651"/>
    </source>
</evidence>
<feature type="binding site" evidence="17">
    <location>
        <begin position="87"/>
        <end position="89"/>
    </location>
    <ligand>
        <name>ATP</name>
        <dbReference type="ChEBI" id="CHEBI:30616"/>
    </ligand>
</feature>
<gene>
    <name evidence="20" type="primary">dgkA</name>
    <name evidence="21" type="ORF">EV200_106274</name>
    <name evidence="20" type="ORF">GCM10011413_35650</name>
</gene>
<evidence type="ECO:0000256" key="13">
    <source>
        <dbReference type="ARBA" id="ARBA00023209"/>
    </source>
</evidence>
<dbReference type="GO" id="GO:0005886">
    <property type="term" value="C:plasma membrane"/>
    <property type="evidence" value="ECO:0007669"/>
    <property type="project" value="UniProtKB-SubCell"/>
</dbReference>
<reference evidence="23" key="2">
    <citation type="journal article" date="2019" name="Int. J. Syst. Evol. Microbiol.">
        <title>The Global Catalogue of Microorganisms (GCM) 10K type strain sequencing project: providing services to taxonomists for standard genome sequencing and annotation.</title>
        <authorList>
            <consortium name="The Broad Institute Genomics Platform"/>
            <consortium name="The Broad Institute Genome Sequencing Center for Infectious Disease"/>
            <person name="Wu L."/>
            <person name="Ma J."/>
        </authorList>
    </citation>
    <scope>NUCLEOTIDE SEQUENCE [LARGE SCALE GENOMIC DNA]</scope>
    <source>
        <strain evidence="23">CGMCC 1.15644</strain>
    </source>
</reference>
<comment type="subcellular location">
    <subcellularLocation>
        <location evidence="1">Cell membrane</location>
        <topology evidence="1">Multi-pass membrane protein</topology>
    </subcellularLocation>
</comment>